<protein>
    <submittedName>
        <fullName evidence="1">Uncharacterized protein</fullName>
    </submittedName>
</protein>
<dbReference type="RefSeq" id="WP_201090333.1">
    <property type="nucleotide sequence ID" value="NZ_CP067393.1"/>
</dbReference>
<evidence type="ECO:0000313" key="1">
    <source>
        <dbReference type="EMBL" id="QQP84435.1"/>
    </source>
</evidence>
<organism evidence="1 2">
    <name type="scientific">Entomomonas asaccharolytica</name>
    <dbReference type="NCBI Taxonomy" id="2785331"/>
    <lineage>
        <taxon>Bacteria</taxon>
        <taxon>Pseudomonadati</taxon>
        <taxon>Pseudomonadota</taxon>
        <taxon>Gammaproteobacteria</taxon>
        <taxon>Pseudomonadales</taxon>
        <taxon>Pseudomonadaceae</taxon>
        <taxon>Entomomonas</taxon>
    </lineage>
</organism>
<dbReference type="KEGG" id="eaz:JHT90_08360"/>
<dbReference type="AlphaFoldDB" id="A0A974NCZ3"/>
<proteinExistence type="predicted"/>
<keyword evidence="2" id="KW-1185">Reference proteome</keyword>
<name>A0A974NCZ3_9GAMM</name>
<reference evidence="1 2" key="1">
    <citation type="submission" date="2021-01" db="EMBL/GenBank/DDBJ databases">
        <title>Entomomonas sp. F2A isolated from a house cricket (Acheta domesticus).</title>
        <authorList>
            <person name="Spergser J."/>
            <person name="Busse H.-J."/>
        </authorList>
    </citation>
    <scope>NUCLEOTIDE SEQUENCE [LARGE SCALE GENOMIC DNA]</scope>
    <source>
        <strain evidence="1 2">F2A</strain>
    </source>
</reference>
<dbReference type="Proteomes" id="UP000595278">
    <property type="component" value="Chromosome"/>
</dbReference>
<dbReference type="EMBL" id="CP067393">
    <property type="protein sequence ID" value="QQP84435.1"/>
    <property type="molecule type" value="Genomic_DNA"/>
</dbReference>
<gene>
    <name evidence="1" type="ORF">JHT90_08360</name>
</gene>
<evidence type="ECO:0000313" key="2">
    <source>
        <dbReference type="Proteomes" id="UP000595278"/>
    </source>
</evidence>
<sequence length="46" mass="5405">MDLNKELQVFAESRLKRSLTVEEKKLIDELIKQIESEEKKPTSTDN</sequence>
<accession>A0A974NCZ3</accession>